<proteinExistence type="predicted"/>
<dbReference type="Proteomes" id="UP001500956">
    <property type="component" value="Unassembled WGS sequence"/>
</dbReference>
<dbReference type="RefSeq" id="WP_172151638.1">
    <property type="nucleotide sequence ID" value="NZ_BAABID010000003.1"/>
</dbReference>
<keyword evidence="2" id="KW-1185">Reference proteome</keyword>
<sequence length="134" mass="14239">MDEGIVALVNQLAAASPCEATGRADVRDFPTHKETHMPRGYNAHTDVMSTTADGRDLSDLFAKLQQVPPTQRASVLGARRAGLHHFSIAHVLHPISHASPSEAIAPNINTLQGSDLAELATSATPGTQRTKTLL</sequence>
<evidence type="ECO:0000313" key="1">
    <source>
        <dbReference type="EMBL" id="GAA4717971.1"/>
    </source>
</evidence>
<organism evidence="1 2">
    <name type="scientific">Isoptericola chiayiensis</name>
    <dbReference type="NCBI Taxonomy" id="579446"/>
    <lineage>
        <taxon>Bacteria</taxon>
        <taxon>Bacillati</taxon>
        <taxon>Actinomycetota</taxon>
        <taxon>Actinomycetes</taxon>
        <taxon>Micrococcales</taxon>
        <taxon>Promicromonosporaceae</taxon>
        <taxon>Isoptericola</taxon>
    </lineage>
</organism>
<comment type="caution">
    <text evidence="1">The sequence shown here is derived from an EMBL/GenBank/DDBJ whole genome shotgun (WGS) entry which is preliminary data.</text>
</comment>
<evidence type="ECO:0000313" key="2">
    <source>
        <dbReference type="Proteomes" id="UP001500956"/>
    </source>
</evidence>
<protein>
    <submittedName>
        <fullName evidence="1">Uncharacterized protein</fullName>
    </submittedName>
</protein>
<reference evidence="2" key="1">
    <citation type="journal article" date="2019" name="Int. J. Syst. Evol. Microbiol.">
        <title>The Global Catalogue of Microorganisms (GCM) 10K type strain sequencing project: providing services to taxonomists for standard genome sequencing and annotation.</title>
        <authorList>
            <consortium name="The Broad Institute Genomics Platform"/>
            <consortium name="The Broad Institute Genome Sequencing Center for Infectious Disease"/>
            <person name="Wu L."/>
            <person name="Ma J."/>
        </authorList>
    </citation>
    <scope>NUCLEOTIDE SEQUENCE [LARGE SCALE GENOMIC DNA]</scope>
    <source>
        <strain evidence="2">JCM 18063</strain>
    </source>
</reference>
<name>A0ABP8XYA5_9MICO</name>
<gene>
    <name evidence="1" type="ORF">GCM10023216_02720</name>
</gene>
<dbReference type="EMBL" id="BAABID010000003">
    <property type="protein sequence ID" value="GAA4717971.1"/>
    <property type="molecule type" value="Genomic_DNA"/>
</dbReference>
<accession>A0ABP8XYA5</accession>